<dbReference type="RefSeq" id="WP_202243669.1">
    <property type="nucleotide sequence ID" value="NZ_JAESIY010000003.1"/>
</dbReference>
<keyword evidence="3" id="KW-0378">Hydrolase</keyword>
<keyword evidence="1" id="KW-0812">Transmembrane</keyword>
<dbReference type="Proteomes" id="UP000659388">
    <property type="component" value="Unassembled WGS sequence"/>
</dbReference>
<dbReference type="InterPro" id="IPR036397">
    <property type="entry name" value="RNaseH_sf"/>
</dbReference>
<name>A0A937F6L8_9BACT</name>
<sequence>MQDYLLFIDTETSGIPQDINSKISQTDVWPFILQVAWRVYTSKGELLKSENHYINEPDIIIEESSKKIHKIDYELLKQKGEGRKEVIKMLANDLRHYKPLIVGHFVEFDSKMLQVAFNRAGLKNIIKDLPHFCTMRSTGDYVRFTNRDFPSLGILYEGLFKEKLVNMHDASVDAEATAKCFFELYRKGEIDEELIDNQTLFIKVTQEIRKKYGCGLPVIILLIVSLIMMFS</sequence>
<keyword evidence="3" id="KW-0269">Exonuclease</keyword>
<feature type="transmembrane region" description="Helical" evidence="1">
    <location>
        <begin position="212"/>
        <end position="230"/>
    </location>
</feature>
<comment type="caution">
    <text evidence="3">The sequence shown here is derived from an EMBL/GenBank/DDBJ whole genome shotgun (WGS) entry which is preliminary data.</text>
</comment>
<evidence type="ECO:0000256" key="1">
    <source>
        <dbReference type="SAM" id="Phobius"/>
    </source>
</evidence>
<protein>
    <submittedName>
        <fullName evidence="3">3'-5' exonuclease</fullName>
    </submittedName>
</protein>
<dbReference type="GO" id="GO:0006259">
    <property type="term" value="P:DNA metabolic process"/>
    <property type="evidence" value="ECO:0007669"/>
    <property type="project" value="UniProtKB-ARBA"/>
</dbReference>
<dbReference type="EMBL" id="JAESIY010000003">
    <property type="protein sequence ID" value="MBL3655981.1"/>
    <property type="molecule type" value="Genomic_DNA"/>
</dbReference>
<evidence type="ECO:0000313" key="3">
    <source>
        <dbReference type="EMBL" id="MBL3655981.1"/>
    </source>
</evidence>
<keyword evidence="1" id="KW-1133">Transmembrane helix</keyword>
<gene>
    <name evidence="3" type="ORF">JL102_07565</name>
</gene>
<dbReference type="SUPFAM" id="SSF53098">
    <property type="entry name" value="Ribonuclease H-like"/>
    <property type="match status" value="1"/>
</dbReference>
<evidence type="ECO:0000259" key="2">
    <source>
        <dbReference type="SMART" id="SM00479"/>
    </source>
</evidence>
<dbReference type="Gene3D" id="3.30.420.10">
    <property type="entry name" value="Ribonuclease H-like superfamily/Ribonuclease H"/>
    <property type="match status" value="1"/>
</dbReference>
<proteinExistence type="predicted"/>
<keyword evidence="3" id="KW-0540">Nuclease</keyword>
<feature type="domain" description="Exonuclease" evidence="2">
    <location>
        <begin position="4"/>
        <end position="190"/>
    </location>
</feature>
<dbReference type="AlphaFoldDB" id="A0A937F6L8"/>
<dbReference type="Pfam" id="PF00929">
    <property type="entry name" value="RNase_T"/>
    <property type="match status" value="1"/>
</dbReference>
<dbReference type="InterPro" id="IPR013520">
    <property type="entry name" value="Ribonucl_H"/>
</dbReference>
<accession>A0A937F6L8</accession>
<evidence type="ECO:0000313" key="4">
    <source>
        <dbReference type="Proteomes" id="UP000659388"/>
    </source>
</evidence>
<keyword evidence="1" id="KW-0472">Membrane</keyword>
<dbReference type="SMART" id="SM00479">
    <property type="entry name" value="EXOIII"/>
    <property type="match status" value="1"/>
</dbReference>
<dbReference type="CDD" id="cd06127">
    <property type="entry name" value="DEDDh"/>
    <property type="match status" value="1"/>
</dbReference>
<keyword evidence="4" id="KW-1185">Reference proteome</keyword>
<organism evidence="3 4">
    <name type="scientific">Fulvivirga sediminis</name>
    <dbReference type="NCBI Taxonomy" id="2803949"/>
    <lineage>
        <taxon>Bacteria</taxon>
        <taxon>Pseudomonadati</taxon>
        <taxon>Bacteroidota</taxon>
        <taxon>Cytophagia</taxon>
        <taxon>Cytophagales</taxon>
        <taxon>Fulvivirgaceae</taxon>
        <taxon>Fulvivirga</taxon>
    </lineage>
</organism>
<dbReference type="GO" id="GO:0004527">
    <property type="term" value="F:exonuclease activity"/>
    <property type="evidence" value="ECO:0007669"/>
    <property type="project" value="UniProtKB-KW"/>
</dbReference>
<reference evidence="3" key="1">
    <citation type="submission" date="2021-01" db="EMBL/GenBank/DDBJ databases">
        <title>Fulvivirga kasyanovii gen. nov., sp nov., a novel member of the phylum Bacteroidetes isolated from seawater in a mussel farm.</title>
        <authorList>
            <person name="Zhao L.-H."/>
            <person name="Wang Z.-J."/>
        </authorList>
    </citation>
    <scope>NUCLEOTIDE SEQUENCE</scope>
    <source>
        <strain evidence="3">2943</strain>
    </source>
</reference>
<dbReference type="InterPro" id="IPR012337">
    <property type="entry name" value="RNaseH-like_sf"/>
</dbReference>
<dbReference type="GO" id="GO:0003676">
    <property type="term" value="F:nucleic acid binding"/>
    <property type="evidence" value="ECO:0007669"/>
    <property type="project" value="InterPro"/>
</dbReference>